<dbReference type="GO" id="GO:0046872">
    <property type="term" value="F:metal ion binding"/>
    <property type="evidence" value="ECO:0007669"/>
    <property type="project" value="UniProtKB-KW"/>
</dbReference>
<evidence type="ECO:0000256" key="3">
    <source>
        <dbReference type="ARBA" id="ARBA00022723"/>
    </source>
</evidence>
<sequence length="401" mass="43897">MTAERKGPVIFSPIGANDGLKRALELKRPDVLEMVRDSNLKGRGGAGFPTGVKWNLAATSVSDKKFVVCNADEGEPGTFKDRIILKEYPRLMFEGMIIGAYAIGAEKGFLYLRGEYKSFEPELNNILNKMRNEGTLGKNVCGKKGFNFDIELRHGVGAYICGEETALIESMEGNRGESRNRPPFPVNTGYEGHPTIVNNVETFAAITHIIAKGTNWFKAFGTENSAGSKLLSISGDCENPGVYEVEFGITIKEILDMVNAQQAIAVQVGGASGSCVAKKDFDRRICYEDLSTGGSFIVFGPGRNMLDVAQNFLEFFEDESCGQCTPCREGIPVLLECLEEIKNGTCSESYFYDIRSLCETMRIASKCGLGQSVPNAFLSILDNFKSDYALVPDAAAEELYR</sequence>
<organism evidence="7 8">
    <name type="scientific">Limihaloglobus sulfuriphilus</name>
    <dbReference type="NCBI Taxonomy" id="1851148"/>
    <lineage>
        <taxon>Bacteria</taxon>
        <taxon>Pseudomonadati</taxon>
        <taxon>Planctomycetota</taxon>
        <taxon>Phycisphaerae</taxon>
        <taxon>Sedimentisphaerales</taxon>
        <taxon>Sedimentisphaeraceae</taxon>
        <taxon>Limihaloglobus</taxon>
    </lineage>
</organism>
<dbReference type="PROSITE" id="PS00645">
    <property type="entry name" value="COMPLEX1_51K_2"/>
    <property type="match status" value="1"/>
</dbReference>
<dbReference type="PANTHER" id="PTHR43578">
    <property type="entry name" value="NADH-QUINONE OXIDOREDUCTASE SUBUNIT F"/>
    <property type="match status" value="1"/>
</dbReference>
<dbReference type="InterPro" id="IPR037207">
    <property type="entry name" value="Nuop51_4Fe4S-bd_sf"/>
</dbReference>
<dbReference type="InterPro" id="IPR001949">
    <property type="entry name" value="NADH-UbQ_OxRdtase_51kDa_CS"/>
</dbReference>
<dbReference type="OrthoDB" id="9761899at2"/>
<evidence type="ECO:0000256" key="1">
    <source>
        <dbReference type="ARBA" id="ARBA00007523"/>
    </source>
</evidence>
<dbReference type="KEGG" id="pbas:SMSP2_00049"/>
<dbReference type="Gene3D" id="1.20.1440.230">
    <property type="entry name" value="NADH-ubiquinone oxidoreductase 51kDa subunit, iron-sulphur binding domain"/>
    <property type="match status" value="1"/>
</dbReference>
<gene>
    <name evidence="7" type="primary">hoxF</name>
    <name evidence="7" type="ORF">SMSP2_00049</name>
</gene>
<dbReference type="Gene3D" id="3.40.50.11540">
    <property type="entry name" value="NADH-ubiquinone oxidoreductase 51kDa subunit"/>
    <property type="match status" value="1"/>
</dbReference>
<evidence type="ECO:0000313" key="7">
    <source>
        <dbReference type="EMBL" id="AQQ69719.1"/>
    </source>
</evidence>
<evidence type="ECO:0000256" key="4">
    <source>
        <dbReference type="ARBA" id="ARBA00023004"/>
    </source>
</evidence>
<keyword evidence="2" id="KW-0004">4Fe-4S</keyword>
<evidence type="ECO:0000256" key="2">
    <source>
        <dbReference type="ARBA" id="ARBA00022485"/>
    </source>
</evidence>
<keyword evidence="4" id="KW-0408">Iron</keyword>
<dbReference type="PANTHER" id="PTHR43578:SF3">
    <property type="entry name" value="NADH-QUINONE OXIDOREDUCTASE SUBUNIT F"/>
    <property type="match status" value="1"/>
</dbReference>
<reference evidence="8" key="1">
    <citation type="submission" date="2017-02" db="EMBL/GenBank/DDBJ databases">
        <title>Comparative genomics and description of representatives of a novel lineage of planctomycetes thriving in anoxic sediments.</title>
        <authorList>
            <person name="Spring S."/>
            <person name="Bunk B."/>
            <person name="Sproer C."/>
        </authorList>
    </citation>
    <scope>NUCLEOTIDE SEQUENCE [LARGE SCALE GENOMIC DNA]</scope>
    <source>
        <strain evidence="8">SM-Chi-D1</strain>
    </source>
</reference>
<proteinExistence type="inferred from homology"/>
<comment type="similarity">
    <text evidence="1">Belongs to the complex I 51 kDa subunit family.</text>
</comment>
<protein>
    <submittedName>
        <fullName evidence="7">NAD-reducing hydrogenase HoxS subunit alpha</fullName>
        <ecNumber evidence="7">1.12.1.2</ecNumber>
    </submittedName>
</protein>
<dbReference type="RefSeq" id="WP_146682031.1">
    <property type="nucleotide sequence ID" value="NZ_CP019646.1"/>
</dbReference>
<dbReference type="EMBL" id="CP019646">
    <property type="protein sequence ID" value="AQQ69719.1"/>
    <property type="molecule type" value="Genomic_DNA"/>
</dbReference>
<dbReference type="GO" id="GO:0010181">
    <property type="term" value="F:FMN binding"/>
    <property type="evidence" value="ECO:0007669"/>
    <property type="project" value="InterPro"/>
</dbReference>
<dbReference type="InterPro" id="IPR011538">
    <property type="entry name" value="Nuo51_FMN-bd"/>
</dbReference>
<dbReference type="GO" id="GO:0051539">
    <property type="term" value="F:4 iron, 4 sulfur cluster binding"/>
    <property type="evidence" value="ECO:0007669"/>
    <property type="project" value="UniProtKB-KW"/>
</dbReference>
<dbReference type="Proteomes" id="UP000188181">
    <property type="component" value="Chromosome"/>
</dbReference>
<dbReference type="Pfam" id="PF10589">
    <property type="entry name" value="NADH_4Fe-4S"/>
    <property type="match status" value="1"/>
</dbReference>
<dbReference type="EC" id="1.12.1.2" evidence="7"/>
<dbReference type="SUPFAM" id="SSF142984">
    <property type="entry name" value="Nqo1 middle domain-like"/>
    <property type="match status" value="1"/>
</dbReference>
<dbReference type="SUPFAM" id="SSF142019">
    <property type="entry name" value="Nqo1 FMN-binding domain-like"/>
    <property type="match status" value="1"/>
</dbReference>
<feature type="domain" description="NADH-ubiquinone oxidoreductase 51kDa subunit iron-sulphur binding" evidence="6">
    <location>
        <begin position="306"/>
        <end position="351"/>
    </location>
</feature>
<accession>A0A1Q2MAN4</accession>
<dbReference type="Gene3D" id="3.10.20.600">
    <property type="match status" value="1"/>
</dbReference>
<dbReference type="GO" id="GO:0047985">
    <property type="term" value="F:hydrogen dehydrogenase activity"/>
    <property type="evidence" value="ECO:0007669"/>
    <property type="project" value="UniProtKB-EC"/>
</dbReference>
<dbReference type="Pfam" id="PF01512">
    <property type="entry name" value="Complex1_51K"/>
    <property type="match status" value="1"/>
</dbReference>
<evidence type="ECO:0000256" key="5">
    <source>
        <dbReference type="ARBA" id="ARBA00023014"/>
    </source>
</evidence>
<name>A0A1Q2MAN4_9BACT</name>
<dbReference type="SUPFAM" id="SSF140490">
    <property type="entry name" value="Nqo1C-terminal domain-like"/>
    <property type="match status" value="1"/>
</dbReference>
<dbReference type="InterPro" id="IPR037225">
    <property type="entry name" value="Nuo51_FMN-bd_sf"/>
</dbReference>
<dbReference type="AlphaFoldDB" id="A0A1Q2MAN4"/>
<dbReference type="GO" id="GO:0003677">
    <property type="term" value="F:DNA binding"/>
    <property type="evidence" value="ECO:0007669"/>
    <property type="project" value="UniProtKB-KW"/>
</dbReference>
<evidence type="ECO:0000259" key="6">
    <source>
        <dbReference type="SMART" id="SM00928"/>
    </source>
</evidence>
<dbReference type="GO" id="GO:0008137">
    <property type="term" value="F:NADH dehydrogenase (ubiquinone) activity"/>
    <property type="evidence" value="ECO:0007669"/>
    <property type="project" value="InterPro"/>
</dbReference>
<dbReference type="InterPro" id="IPR019575">
    <property type="entry name" value="Nuop51_4Fe4S-bd"/>
</dbReference>
<dbReference type="SMART" id="SM00928">
    <property type="entry name" value="NADH_4Fe-4S"/>
    <property type="match status" value="1"/>
</dbReference>
<evidence type="ECO:0000313" key="8">
    <source>
        <dbReference type="Proteomes" id="UP000188181"/>
    </source>
</evidence>
<dbReference type="FunFam" id="3.40.50.11540:FF:000001">
    <property type="entry name" value="NADH dehydrogenase [ubiquinone] flavoprotein 1, mitochondrial"/>
    <property type="match status" value="1"/>
</dbReference>
<keyword evidence="7" id="KW-0371">Homeobox</keyword>
<keyword evidence="3" id="KW-0479">Metal-binding</keyword>
<keyword evidence="8" id="KW-1185">Reference proteome</keyword>
<keyword evidence="7" id="KW-0560">Oxidoreductase</keyword>
<keyword evidence="5" id="KW-0411">Iron-sulfur</keyword>
<dbReference type="STRING" id="1851148.SMSP2_00049"/>